<evidence type="ECO:0000256" key="1">
    <source>
        <dbReference type="SAM" id="Phobius"/>
    </source>
</evidence>
<evidence type="ECO:0000313" key="2">
    <source>
        <dbReference type="EMBL" id="HIW80452.1"/>
    </source>
</evidence>
<gene>
    <name evidence="2" type="ORF">H9742_02820</name>
</gene>
<comment type="caution">
    <text evidence="2">The sequence shown here is derived from an EMBL/GenBank/DDBJ whole genome shotgun (WGS) entry which is preliminary data.</text>
</comment>
<feature type="transmembrane region" description="Helical" evidence="1">
    <location>
        <begin position="44"/>
        <end position="68"/>
    </location>
</feature>
<keyword evidence="1" id="KW-1133">Transmembrane helix</keyword>
<keyword evidence="1" id="KW-0472">Membrane</keyword>
<evidence type="ECO:0008006" key="4">
    <source>
        <dbReference type="Google" id="ProtNLM"/>
    </source>
</evidence>
<proteinExistence type="predicted"/>
<dbReference type="AlphaFoldDB" id="A0A9D1R5H6"/>
<dbReference type="Proteomes" id="UP000824265">
    <property type="component" value="Unassembled WGS sequence"/>
</dbReference>
<dbReference type="EMBL" id="DXGH01000012">
    <property type="protein sequence ID" value="HIW80452.1"/>
    <property type="molecule type" value="Genomic_DNA"/>
</dbReference>
<name>A0A9D1R5H6_9FIRM</name>
<organism evidence="2 3">
    <name type="scientific">Candidatus Acetatifactor stercoripullorum</name>
    <dbReference type="NCBI Taxonomy" id="2838414"/>
    <lineage>
        <taxon>Bacteria</taxon>
        <taxon>Bacillati</taxon>
        <taxon>Bacillota</taxon>
        <taxon>Clostridia</taxon>
        <taxon>Lachnospirales</taxon>
        <taxon>Lachnospiraceae</taxon>
        <taxon>Acetatifactor</taxon>
    </lineage>
</organism>
<evidence type="ECO:0000313" key="3">
    <source>
        <dbReference type="Proteomes" id="UP000824265"/>
    </source>
</evidence>
<protein>
    <recommendedName>
        <fullName evidence="4">DUF4367 domain-containing protein</fullName>
    </recommendedName>
</protein>
<keyword evidence="1" id="KW-0812">Transmembrane</keyword>
<reference evidence="2" key="2">
    <citation type="submission" date="2021-04" db="EMBL/GenBank/DDBJ databases">
        <authorList>
            <person name="Gilroy R."/>
        </authorList>
    </citation>
    <scope>NUCLEOTIDE SEQUENCE</scope>
    <source>
        <strain evidence="2">CHK195-6426</strain>
    </source>
</reference>
<reference evidence="2" key="1">
    <citation type="journal article" date="2021" name="PeerJ">
        <title>Extensive microbial diversity within the chicken gut microbiome revealed by metagenomics and culture.</title>
        <authorList>
            <person name="Gilroy R."/>
            <person name="Ravi A."/>
            <person name="Getino M."/>
            <person name="Pursley I."/>
            <person name="Horton D.L."/>
            <person name="Alikhan N.F."/>
            <person name="Baker D."/>
            <person name="Gharbi K."/>
            <person name="Hall N."/>
            <person name="Watson M."/>
            <person name="Adriaenssens E.M."/>
            <person name="Foster-Nyarko E."/>
            <person name="Jarju S."/>
            <person name="Secka A."/>
            <person name="Antonio M."/>
            <person name="Oren A."/>
            <person name="Chaudhuri R.R."/>
            <person name="La Ragione R."/>
            <person name="Hildebrand F."/>
            <person name="Pallen M.J."/>
        </authorList>
    </citation>
    <scope>NUCLEOTIDE SEQUENCE</scope>
    <source>
        <strain evidence="2">CHK195-6426</strain>
    </source>
</reference>
<sequence length="272" mass="30587">MILRKFKEAYKQAVDSMPRYHISADCVTDELRHRRLLNRRRRKTAMQAAAAAVLFLACGAGTVTAMNYHKSIFRVTKNGFTAVSEGALVTEEDTLPAKEAGAEAEAAQNALTQEREEPQVLEAQTYVPVEYTSIEAFEEAEDISIAIPDQDWLGGTPLNERVLVMGEGDRVMLTVNYEECCFSMSQWDHRDATGYASSTVFTGESDNEREYTNSQGLEYMLFDIMEEGMVSSTHAVISVNGRDLQLDFSGYDEETIEHILNNLDLSIYFKEE</sequence>
<accession>A0A9D1R5H6</accession>